<dbReference type="PANTHER" id="PTHR21248:SF22">
    <property type="entry name" value="PHOSPHOLIPASE D"/>
    <property type="match status" value="1"/>
</dbReference>
<proteinExistence type="inferred from homology"/>
<feature type="domain" description="PLD phosphodiesterase" evidence="2">
    <location>
        <begin position="293"/>
        <end position="320"/>
    </location>
</feature>
<dbReference type="SMART" id="SM00155">
    <property type="entry name" value="PLDc"/>
    <property type="match status" value="2"/>
</dbReference>
<keyword evidence="1" id="KW-1003">Cell membrane</keyword>
<feature type="active site" evidence="1">
    <location>
        <position position="109"/>
    </location>
</feature>
<organism evidence="3 4">
    <name type="scientific">Undibacterium aquatile</name>
    <dbReference type="NCBI Taxonomy" id="1537398"/>
    <lineage>
        <taxon>Bacteria</taxon>
        <taxon>Pseudomonadati</taxon>
        <taxon>Pseudomonadota</taxon>
        <taxon>Betaproteobacteria</taxon>
        <taxon>Burkholderiales</taxon>
        <taxon>Oxalobacteraceae</taxon>
        <taxon>Undibacterium</taxon>
    </lineage>
</organism>
<dbReference type="HAMAP" id="MF_01917">
    <property type="entry name" value="Cardiolipin_synth_ClsB"/>
    <property type="match status" value="1"/>
</dbReference>
<comment type="subcellular location">
    <subcellularLocation>
        <location evidence="1">Cell membrane</location>
        <topology evidence="1">Peripheral membrane protein</topology>
    </subcellularLocation>
</comment>
<dbReference type="Pfam" id="PF13091">
    <property type="entry name" value="PLDc_2"/>
    <property type="match status" value="2"/>
</dbReference>
<keyword evidence="1" id="KW-0444">Lipid biosynthesis</keyword>
<dbReference type="NCBIfam" id="NF008427">
    <property type="entry name" value="PRK11263.1"/>
    <property type="match status" value="1"/>
</dbReference>
<evidence type="ECO:0000256" key="1">
    <source>
        <dbReference type="HAMAP-Rule" id="MF_01917"/>
    </source>
</evidence>
<dbReference type="PANTHER" id="PTHR21248">
    <property type="entry name" value="CARDIOLIPIN SYNTHASE"/>
    <property type="match status" value="1"/>
</dbReference>
<dbReference type="Proteomes" id="UP000637632">
    <property type="component" value="Unassembled WGS sequence"/>
</dbReference>
<dbReference type="EC" id="2.7.8.-" evidence="1"/>
<keyword evidence="1" id="KW-0472">Membrane</keyword>
<comment type="similarity">
    <text evidence="1">Belongs to the phospholipase D family. Cardiolipin synthase subfamily. ClsB sub-subfamily.</text>
</comment>
<comment type="function">
    <text evidence="1">Catalyzes the phosphatidyl group transfer from one phosphatidylglycerol molecule to another to form cardiolipin (CL) (diphosphatidylglycerol) and glycerol.</text>
</comment>
<accession>A0ABR6XC37</accession>
<sequence length="390" mass="43863">MKKLHYIDGNDVRLLHSGGEYFSVLLAAIAQAQQEICLETYIFASDVTATQVRDALIAAAQRGVVVRVVIDWLGSGRDQALQLTALLVAAGVECRCFNPWFRRGWARTHRKICVIDRQRAFLGGFNIISDDISDDGWADTLAFPRWDFAVAISGPLVTHIHLEADAQWRRTGRLDLLSRIGLMRDLRTDAKVSRSQLRHLSRAALIVRDNLRNRATIQKAYLHALGNARQSAVLVTPYFAPGRKFRSALISAASRGVNVTLLIGVNQFVLQDAVAHSYYPKLLSKGVRIVEYRKTQLHAKVAVIDNDWATVGSSNFDGLSLFVNHEANIVIRDKHFNQRLTTELQQGIDDGVEVLLEDYVSRAWYRRAWYGTVYLLYRGLMRIVTLGGYG</sequence>
<dbReference type="CDD" id="cd09110">
    <property type="entry name" value="PLDc_CLS_1"/>
    <property type="match status" value="1"/>
</dbReference>
<name>A0ABR6XC37_9BURK</name>
<dbReference type="InterPro" id="IPR030872">
    <property type="entry name" value="Cardiolipin_synth_ClsB"/>
</dbReference>
<feature type="active site" evidence="1">
    <location>
        <position position="298"/>
    </location>
</feature>
<feature type="active site" evidence="1">
    <location>
        <position position="305"/>
    </location>
</feature>
<dbReference type="PIRSF" id="PIRSF000850">
    <property type="entry name" value="Phospholipase_D_PSS"/>
    <property type="match status" value="1"/>
</dbReference>
<dbReference type="EMBL" id="JACOFT010000001">
    <property type="protein sequence ID" value="MBC3810471.1"/>
    <property type="molecule type" value="Genomic_DNA"/>
</dbReference>
<dbReference type="InterPro" id="IPR001736">
    <property type="entry name" value="PLipase_D/transphosphatidylase"/>
</dbReference>
<dbReference type="CDD" id="cd09159">
    <property type="entry name" value="PLDc_ybhO_like_2"/>
    <property type="match status" value="1"/>
</dbReference>
<feature type="active site" evidence="1">
    <location>
        <position position="111"/>
    </location>
</feature>
<reference evidence="3 4" key="1">
    <citation type="submission" date="2020-08" db="EMBL/GenBank/DDBJ databases">
        <title>Novel species isolated from subtropical streams in China.</title>
        <authorList>
            <person name="Lu H."/>
        </authorList>
    </citation>
    <scope>NUCLEOTIDE SEQUENCE [LARGE SCALE GENOMIC DNA]</scope>
    <source>
        <strain evidence="3 4">CCTCC AB 2015119</strain>
    </source>
</reference>
<keyword evidence="1 3" id="KW-0808">Transferase</keyword>
<feature type="domain" description="PLD phosphodiesterase" evidence="2">
    <location>
        <begin position="104"/>
        <end position="131"/>
    </location>
</feature>
<evidence type="ECO:0000313" key="3">
    <source>
        <dbReference type="EMBL" id="MBC3810471.1"/>
    </source>
</evidence>
<keyword evidence="1" id="KW-0443">Lipid metabolism</keyword>
<feature type="active site" evidence="1">
    <location>
        <position position="300"/>
    </location>
</feature>
<dbReference type="SUPFAM" id="SSF56024">
    <property type="entry name" value="Phospholipase D/nuclease"/>
    <property type="match status" value="2"/>
</dbReference>
<comment type="caution">
    <text evidence="3">The sequence shown here is derived from an EMBL/GenBank/DDBJ whole genome shotgun (WGS) entry which is preliminary data.</text>
</comment>
<comment type="catalytic activity">
    <reaction evidence="1">
        <text>2 a 1,2-diacyl-sn-glycero-3-phospho-(1'-sn-glycerol) = a cardiolipin + glycerol</text>
        <dbReference type="Rhea" id="RHEA:31451"/>
        <dbReference type="ChEBI" id="CHEBI:17754"/>
        <dbReference type="ChEBI" id="CHEBI:62237"/>
        <dbReference type="ChEBI" id="CHEBI:64716"/>
    </reaction>
</comment>
<keyword evidence="4" id="KW-1185">Reference proteome</keyword>
<dbReference type="PROSITE" id="PS50035">
    <property type="entry name" value="PLD"/>
    <property type="match status" value="2"/>
</dbReference>
<dbReference type="RefSeq" id="WP_190477293.1">
    <property type="nucleotide sequence ID" value="NZ_JACOFT010000001.1"/>
</dbReference>
<dbReference type="Gene3D" id="3.30.870.10">
    <property type="entry name" value="Endonuclease Chain A"/>
    <property type="match status" value="2"/>
</dbReference>
<dbReference type="InterPro" id="IPR025202">
    <property type="entry name" value="PLD-like_dom"/>
</dbReference>
<gene>
    <name evidence="1 3" type="primary">clsB</name>
    <name evidence="3" type="ORF">H8K26_03375</name>
</gene>
<protein>
    <recommendedName>
        <fullName evidence="1">Cardiolipin synthase B</fullName>
        <shortName evidence="1">CL synthase</shortName>
        <ecNumber evidence="1">2.7.8.-</ecNumber>
    </recommendedName>
</protein>
<dbReference type="GO" id="GO:0016740">
    <property type="term" value="F:transferase activity"/>
    <property type="evidence" value="ECO:0007669"/>
    <property type="project" value="UniProtKB-KW"/>
</dbReference>
<keyword evidence="1" id="KW-0594">Phospholipid biosynthesis</keyword>
<evidence type="ECO:0000259" key="2">
    <source>
        <dbReference type="PROSITE" id="PS50035"/>
    </source>
</evidence>
<feature type="active site" evidence="1">
    <location>
        <position position="116"/>
    </location>
</feature>
<evidence type="ECO:0000313" key="4">
    <source>
        <dbReference type="Proteomes" id="UP000637632"/>
    </source>
</evidence>
<keyword evidence="1" id="KW-1208">Phospholipid metabolism</keyword>